<keyword evidence="2" id="KW-0808">Transferase</keyword>
<proteinExistence type="predicted"/>
<dbReference type="FunCoup" id="D4H5V2">
    <property type="interactions" value="7"/>
</dbReference>
<dbReference type="Pfam" id="PF00535">
    <property type="entry name" value="Glycos_transf_2"/>
    <property type="match status" value="1"/>
</dbReference>
<evidence type="ECO:0000313" key="2">
    <source>
        <dbReference type="EMBL" id="ADD69543.1"/>
    </source>
</evidence>
<dbReference type="PANTHER" id="PTHR22916">
    <property type="entry name" value="GLYCOSYLTRANSFERASE"/>
    <property type="match status" value="1"/>
</dbReference>
<dbReference type="eggNOG" id="COG1215">
    <property type="taxonomic scope" value="Bacteria"/>
</dbReference>
<sequence>MKITIITTTKNSEKTVRDTIESVIAQKDVEIEYILLDAMSTDSTLDIISSYNKHISKLIIEEDKGFYYAINKGISMASGDLIAILNSDDVYAYDHCLKDVVEVFQNKRTELVYADIHIVDAKDTTRVVRRWISKQFNRRKISFGWCPPHPAFFAKREIYNRLGAFDTDYKIAADYDIMLRFMLNTKNDPEYLNKVIVNMRNGGLSSNKAFNLINKLLEDRSIIKKHNLPGIITLLGKRLIKIKQFL</sequence>
<dbReference type="InParanoid" id="D4H5V2"/>
<dbReference type="PANTHER" id="PTHR22916:SF3">
    <property type="entry name" value="UDP-GLCNAC:BETAGAL BETA-1,3-N-ACETYLGLUCOSAMINYLTRANSFERASE-LIKE PROTEIN 1"/>
    <property type="match status" value="1"/>
</dbReference>
<dbReference type="OrthoDB" id="396512at2"/>
<dbReference type="HOGENOM" id="CLU_025996_21_1_0"/>
<dbReference type="Proteomes" id="UP000002012">
    <property type="component" value="Chromosome"/>
</dbReference>
<dbReference type="InterPro" id="IPR001173">
    <property type="entry name" value="Glyco_trans_2-like"/>
</dbReference>
<dbReference type="CDD" id="cd06433">
    <property type="entry name" value="GT_2_WfgS_like"/>
    <property type="match status" value="1"/>
</dbReference>
<gene>
    <name evidence="2" type="ordered locus">Dacet_2792</name>
</gene>
<keyword evidence="3" id="KW-1185">Reference proteome</keyword>
<dbReference type="EMBL" id="CP001968">
    <property type="protein sequence ID" value="ADD69543.1"/>
    <property type="molecule type" value="Genomic_DNA"/>
</dbReference>
<name>D4H5V2_DENA2</name>
<dbReference type="RefSeq" id="WP_013012034.1">
    <property type="nucleotide sequence ID" value="NC_013943.1"/>
</dbReference>
<evidence type="ECO:0000259" key="1">
    <source>
        <dbReference type="Pfam" id="PF00535"/>
    </source>
</evidence>
<accession>D4H5V2</accession>
<evidence type="ECO:0000313" key="3">
    <source>
        <dbReference type="Proteomes" id="UP000002012"/>
    </source>
</evidence>
<dbReference type="KEGG" id="dap:Dacet_2792"/>
<dbReference type="AlphaFoldDB" id="D4H5V2"/>
<protein>
    <submittedName>
        <fullName evidence="2">Glycosyl transferase family 2</fullName>
    </submittedName>
</protein>
<dbReference type="CAZy" id="GT2">
    <property type="family name" value="Glycosyltransferase Family 2"/>
</dbReference>
<dbReference type="SUPFAM" id="SSF53448">
    <property type="entry name" value="Nucleotide-diphospho-sugar transferases"/>
    <property type="match status" value="1"/>
</dbReference>
<dbReference type="Gene3D" id="3.90.550.10">
    <property type="entry name" value="Spore Coat Polysaccharide Biosynthesis Protein SpsA, Chain A"/>
    <property type="match status" value="1"/>
</dbReference>
<organism evidence="2 3">
    <name type="scientific">Denitrovibrio acetiphilus (strain DSM 12809 / NBRC 114555 / N2460)</name>
    <dbReference type="NCBI Taxonomy" id="522772"/>
    <lineage>
        <taxon>Bacteria</taxon>
        <taxon>Pseudomonadati</taxon>
        <taxon>Deferribacterota</taxon>
        <taxon>Deferribacteres</taxon>
        <taxon>Deferribacterales</taxon>
        <taxon>Geovibrionaceae</taxon>
        <taxon>Denitrovibrio</taxon>
    </lineage>
</organism>
<dbReference type="STRING" id="522772.Dacet_2792"/>
<feature type="domain" description="Glycosyltransferase 2-like" evidence="1">
    <location>
        <begin position="4"/>
        <end position="139"/>
    </location>
</feature>
<dbReference type="GO" id="GO:0016758">
    <property type="term" value="F:hexosyltransferase activity"/>
    <property type="evidence" value="ECO:0007669"/>
    <property type="project" value="UniProtKB-ARBA"/>
</dbReference>
<dbReference type="InterPro" id="IPR029044">
    <property type="entry name" value="Nucleotide-diphossugar_trans"/>
</dbReference>
<reference evidence="2 3" key="1">
    <citation type="journal article" date="2010" name="Stand. Genomic Sci.">
        <title>Complete genome sequence of Denitrovibrio acetiphilus type strain (N2460).</title>
        <authorList>
            <person name="Kiss H."/>
            <person name="Lang E."/>
            <person name="Lapidus A."/>
            <person name="Copeland A."/>
            <person name="Nolan M."/>
            <person name="Glavina Del Rio T."/>
            <person name="Chen F."/>
            <person name="Lucas S."/>
            <person name="Tice H."/>
            <person name="Cheng J.F."/>
            <person name="Han C."/>
            <person name="Goodwin L."/>
            <person name="Pitluck S."/>
            <person name="Liolios K."/>
            <person name="Pati A."/>
            <person name="Ivanova N."/>
            <person name="Mavromatis K."/>
            <person name="Chen A."/>
            <person name="Palaniappan K."/>
            <person name="Land M."/>
            <person name="Hauser L."/>
            <person name="Chang Y.J."/>
            <person name="Jeffries C.D."/>
            <person name="Detter J.C."/>
            <person name="Brettin T."/>
            <person name="Spring S."/>
            <person name="Rohde M."/>
            <person name="Goker M."/>
            <person name="Woyke T."/>
            <person name="Bristow J."/>
            <person name="Eisen J.A."/>
            <person name="Markowitz V."/>
            <person name="Hugenholtz P."/>
            <person name="Kyrpides N.C."/>
            <person name="Klenk H.P."/>
        </authorList>
    </citation>
    <scope>NUCLEOTIDE SEQUENCE [LARGE SCALE GENOMIC DNA]</scope>
    <source>
        <strain evidence="3">DSM 12809 / NBRC 114555 / N2460</strain>
    </source>
</reference>
<dbReference type="PaxDb" id="522772-Dacet_2792"/>